<dbReference type="InterPro" id="IPR019468">
    <property type="entry name" value="AdenyloSucc_lyase_C"/>
</dbReference>
<dbReference type="InterPro" id="IPR020557">
    <property type="entry name" value="Fumarate_lyase_CS"/>
</dbReference>
<gene>
    <name evidence="4" type="ORF">AAFC00_005109</name>
</gene>
<organism evidence="4 5">
    <name type="scientific">Neodothiora populina</name>
    <dbReference type="NCBI Taxonomy" id="2781224"/>
    <lineage>
        <taxon>Eukaryota</taxon>
        <taxon>Fungi</taxon>
        <taxon>Dikarya</taxon>
        <taxon>Ascomycota</taxon>
        <taxon>Pezizomycotina</taxon>
        <taxon>Dothideomycetes</taxon>
        <taxon>Dothideomycetidae</taxon>
        <taxon>Dothideales</taxon>
        <taxon>Dothioraceae</taxon>
        <taxon>Neodothiora</taxon>
    </lineage>
</organism>
<dbReference type="SUPFAM" id="SSF48557">
    <property type="entry name" value="L-aspartase-like"/>
    <property type="match status" value="1"/>
</dbReference>
<evidence type="ECO:0000256" key="2">
    <source>
        <dbReference type="RuleBase" id="RU361172"/>
    </source>
</evidence>
<comment type="caution">
    <text evidence="4">The sequence shown here is derived from an EMBL/GenBank/DDBJ whole genome shotgun (WGS) entry which is preliminary data.</text>
</comment>
<dbReference type="Gene3D" id="1.10.40.30">
    <property type="entry name" value="Fumarase/aspartase (C-terminal domain)"/>
    <property type="match status" value="1"/>
</dbReference>
<dbReference type="SMART" id="SM00998">
    <property type="entry name" value="ADSL_C"/>
    <property type="match status" value="1"/>
</dbReference>
<comment type="similarity">
    <text evidence="2">Belongs to the lyase 1 family. Adenylosuccinate lyase subfamily.</text>
</comment>
<proteinExistence type="inferred from homology"/>
<comment type="pathway">
    <text evidence="2">Purine metabolism; IMP biosynthesis via de novo pathway; 5-amino-1-(5-phospho-D-ribosyl)imidazole-4-carboxamide from 5-amino-1-(5-phospho-D-ribosyl)imidazole-4-carboxylate: step 2/2.</text>
</comment>
<dbReference type="Proteomes" id="UP001562354">
    <property type="component" value="Unassembled WGS sequence"/>
</dbReference>
<name>A0ABR3PJU9_9PEZI</name>
<evidence type="ECO:0000313" key="5">
    <source>
        <dbReference type="Proteomes" id="UP001562354"/>
    </source>
</evidence>
<comment type="catalytic activity">
    <reaction evidence="2">
        <text>(2S)-2-[5-amino-1-(5-phospho-beta-D-ribosyl)imidazole-4-carboxamido]succinate = 5-amino-1-(5-phospho-beta-D-ribosyl)imidazole-4-carboxamide + fumarate</text>
        <dbReference type="Rhea" id="RHEA:23920"/>
        <dbReference type="ChEBI" id="CHEBI:29806"/>
        <dbReference type="ChEBI" id="CHEBI:58443"/>
        <dbReference type="ChEBI" id="CHEBI:58475"/>
        <dbReference type="EC" id="4.3.2.2"/>
    </reaction>
</comment>
<dbReference type="PANTHER" id="PTHR43172:SF1">
    <property type="entry name" value="ADENYLOSUCCINATE LYASE"/>
    <property type="match status" value="1"/>
</dbReference>
<dbReference type="InterPro" id="IPR000362">
    <property type="entry name" value="Fumarate_lyase_fam"/>
</dbReference>
<dbReference type="EMBL" id="JBFMKM010000004">
    <property type="protein sequence ID" value="KAL1306402.1"/>
    <property type="molecule type" value="Genomic_DNA"/>
</dbReference>
<dbReference type="InterPro" id="IPR022761">
    <property type="entry name" value="Fumarate_lyase_N"/>
</dbReference>
<dbReference type="InterPro" id="IPR004769">
    <property type="entry name" value="Pur_lyase"/>
</dbReference>
<dbReference type="PROSITE" id="PS00163">
    <property type="entry name" value="FUMARATE_LYASES"/>
    <property type="match status" value="1"/>
</dbReference>
<evidence type="ECO:0000256" key="1">
    <source>
        <dbReference type="ARBA" id="ARBA00023239"/>
    </source>
</evidence>
<dbReference type="Pfam" id="PF10397">
    <property type="entry name" value="ADSL_C"/>
    <property type="match status" value="1"/>
</dbReference>
<dbReference type="EC" id="4.3.2.2" evidence="2"/>
<dbReference type="InterPro" id="IPR008948">
    <property type="entry name" value="L-Aspartase-like"/>
</dbReference>
<dbReference type="GeneID" id="95978809"/>
<dbReference type="CDD" id="cd03302">
    <property type="entry name" value="Adenylsuccinate_lyase_2"/>
    <property type="match status" value="1"/>
</dbReference>
<evidence type="ECO:0000259" key="3">
    <source>
        <dbReference type="SMART" id="SM00998"/>
    </source>
</evidence>
<comment type="pathway">
    <text evidence="2">Purine metabolism; AMP biosynthesis via de novo pathway; AMP from IMP: step 2/2.</text>
</comment>
<dbReference type="PRINTS" id="PR00149">
    <property type="entry name" value="FUMRATELYASE"/>
</dbReference>
<evidence type="ECO:0000313" key="4">
    <source>
        <dbReference type="EMBL" id="KAL1306402.1"/>
    </source>
</evidence>
<dbReference type="RefSeq" id="XP_069202675.1">
    <property type="nucleotide sequence ID" value="XM_069344851.1"/>
</dbReference>
<comment type="catalytic activity">
    <reaction evidence="2">
        <text>N(6)-(1,2-dicarboxyethyl)-AMP = fumarate + AMP</text>
        <dbReference type="Rhea" id="RHEA:16853"/>
        <dbReference type="ChEBI" id="CHEBI:29806"/>
        <dbReference type="ChEBI" id="CHEBI:57567"/>
        <dbReference type="ChEBI" id="CHEBI:456215"/>
        <dbReference type="EC" id="4.3.2.2"/>
    </reaction>
</comment>
<sequence>MSTFSIPTTAAQYKMSSDTASQFDTFRHPLELRYASQDMKHLFSPRMRVGTWRQLWVWLMESQKELGLPITDEALAQMKANQFVKDEEFAIAAKEEARRRHDVMAWVHTYGLAAPAAAGQIHWGTTSCYVTDNADLILMRDGLDIILKKMASAIDKLSQFALEWKDLPCLGYTHLQPAQLTTVGKRACVWIQDLVMDLKAMQRVRDELLFRGVKGTTGTQASFLAIFDGDHDKVEQLDELVTKKAGFPGAYPIATQTYSRKVDLEVASAVCAFGATCQRISTDIRHLASWKEIEEPFEKDQIGSSAMAYKRNPMRSERLTSLGRRLGNLHADFISTYASQWMERTLDDSAIRRIDIPEMFLCADALLILMNNIFSGLVVYPKRIESRLQEELPFMATENIIMALVKKGVSRQDAHEEIRVLSHQASAAVKMEGKPNDLIDRIRVTKFFEPVWAELDTLLDAKTFVGRAPQQVEKYCGPNGEVQTALSKYKADGLEDKVGEILL</sequence>
<dbReference type="Gene3D" id="1.10.275.60">
    <property type="match status" value="1"/>
</dbReference>
<dbReference type="Pfam" id="PF00206">
    <property type="entry name" value="Lyase_1"/>
    <property type="match status" value="1"/>
</dbReference>
<dbReference type="Gene3D" id="1.20.200.10">
    <property type="entry name" value="Fumarase/aspartase (Central domain)"/>
    <property type="match status" value="1"/>
</dbReference>
<keyword evidence="1 2" id="KW-0456">Lyase</keyword>
<feature type="domain" description="Adenylosuccinate lyase C-terminal" evidence="3">
    <location>
        <begin position="392"/>
        <end position="476"/>
    </location>
</feature>
<dbReference type="NCBIfam" id="TIGR00928">
    <property type="entry name" value="purB"/>
    <property type="match status" value="1"/>
</dbReference>
<keyword evidence="5" id="KW-1185">Reference proteome</keyword>
<accession>A0ABR3PJU9</accession>
<reference evidence="4 5" key="1">
    <citation type="submission" date="2024-07" db="EMBL/GenBank/DDBJ databases">
        <title>Draft sequence of the Neodothiora populina.</title>
        <authorList>
            <person name="Drown D.D."/>
            <person name="Schuette U.S."/>
            <person name="Buechlein A.B."/>
            <person name="Rusch D.R."/>
            <person name="Winton L.W."/>
            <person name="Adams G.A."/>
        </authorList>
    </citation>
    <scope>NUCLEOTIDE SEQUENCE [LARGE SCALE GENOMIC DNA]</scope>
    <source>
        <strain evidence="4 5">CPC 39397</strain>
    </source>
</reference>
<keyword evidence="2" id="KW-0658">Purine biosynthesis</keyword>
<protein>
    <recommendedName>
        <fullName evidence="2">Adenylosuccinate lyase</fullName>
        <shortName evidence="2">ASL</shortName>
        <ecNumber evidence="2">4.3.2.2</ecNumber>
    </recommendedName>
    <alternativeName>
        <fullName evidence="2">Adenylosuccinase</fullName>
    </alternativeName>
</protein>
<dbReference type="PANTHER" id="PTHR43172">
    <property type="entry name" value="ADENYLOSUCCINATE LYASE"/>
    <property type="match status" value="1"/>
</dbReference>